<evidence type="ECO:0000313" key="3">
    <source>
        <dbReference type="EMBL" id="CAD7407229.1"/>
    </source>
</evidence>
<feature type="compositionally biased region" description="Low complexity" evidence="1">
    <location>
        <begin position="330"/>
        <end position="351"/>
    </location>
</feature>
<dbReference type="PANTHER" id="PTHR47222">
    <property type="entry name" value="ZINC FINGER PROTEIN 532-RELATED"/>
    <property type="match status" value="1"/>
</dbReference>
<proteinExistence type="predicted"/>
<dbReference type="EMBL" id="OD003182">
    <property type="protein sequence ID" value="CAD7407229.1"/>
    <property type="molecule type" value="Genomic_DNA"/>
</dbReference>
<dbReference type="AlphaFoldDB" id="A0A7R9D359"/>
<evidence type="ECO:0000256" key="1">
    <source>
        <dbReference type="SAM" id="MobiDB-lite"/>
    </source>
</evidence>
<gene>
    <name evidence="3" type="ORF">TPSB3V08_LOCUS5771</name>
</gene>
<name>A0A7R9D359_TIMPO</name>
<feature type="domain" description="ZNF592-like C2H2 zinc finger" evidence="2">
    <location>
        <begin position="248"/>
        <end position="281"/>
    </location>
</feature>
<sequence length="492" mass="53952">MKSKTAIVTLMELVRKMETLAPVVDLTPISDDKQSDKAATEEDDTRKLPDYHLDSFNKTDGESKEKEYLDSDMESDEEDYHGSDDIDIPFSTLADIVGEDLKVAEEMRNARTLCEMSDSNIVPEELSKKSTDSFTDPLSESELLKDIEEITVNEDGEEISTVEKESSSVEPDNSTSVCSHIADGNSLPVSSRSDRLMDFIMKNTLPTFTADLSGFPVPSLLSLQRCVGCNDAFAFQFSLTTHLERKTCHITYSCNVCGSTIIFYNRCSLLTHVHNHSDKGKEPILDSSAISFSILKPEDLSTLAKIASPWTAPNVDSSSCVPTPPEEEQTNPPTTSSKKSSSSQVLSSGLQAQAPDQDVEELPHNSFSERLGTGIQNTLKKSTCDKQDNTSRISVKVLNPSDTVESSEGELLKDTKLKICSECKSQVADLRIHFIATNKPLNSTIRCKHCNLGFETSVAPSRVNDSPKSLDKSIGGIEKTRERTVPASESGP</sequence>
<dbReference type="Pfam" id="PF25412">
    <property type="entry name" value="zf-C2H2_ZNF592"/>
    <property type="match status" value="1"/>
</dbReference>
<feature type="region of interest" description="Disordered" evidence="1">
    <location>
        <begin position="26"/>
        <end position="85"/>
    </location>
</feature>
<dbReference type="PANTHER" id="PTHR47222:SF5">
    <property type="entry name" value="LOW QUALITY PROTEIN: ZINC FINGER PROTEIN 532-LIKE"/>
    <property type="match status" value="1"/>
</dbReference>
<feature type="compositionally biased region" description="Basic and acidic residues" evidence="1">
    <location>
        <begin position="30"/>
        <end position="69"/>
    </location>
</feature>
<dbReference type="InterPro" id="IPR057356">
    <property type="entry name" value="Znf-C2H2_ZNF592"/>
</dbReference>
<organism evidence="3">
    <name type="scientific">Timema poppense</name>
    <name type="common">Walking stick</name>
    <dbReference type="NCBI Taxonomy" id="170557"/>
    <lineage>
        <taxon>Eukaryota</taxon>
        <taxon>Metazoa</taxon>
        <taxon>Ecdysozoa</taxon>
        <taxon>Arthropoda</taxon>
        <taxon>Hexapoda</taxon>
        <taxon>Insecta</taxon>
        <taxon>Pterygota</taxon>
        <taxon>Neoptera</taxon>
        <taxon>Polyneoptera</taxon>
        <taxon>Phasmatodea</taxon>
        <taxon>Timematodea</taxon>
        <taxon>Timematoidea</taxon>
        <taxon>Timematidae</taxon>
        <taxon>Timema</taxon>
    </lineage>
</organism>
<accession>A0A7R9D359</accession>
<dbReference type="InterPro" id="IPR045914">
    <property type="entry name" value="Zn532-like"/>
</dbReference>
<feature type="region of interest" description="Disordered" evidence="1">
    <location>
        <begin position="311"/>
        <end position="361"/>
    </location>
</feature>
<protein>
    <recommendedName>
        <fullName evidence="2">ZNF592-like C2H2 zinc finger domain-containing protein</fullName>
    </recommendedName>
</protein>
<reference evidence="3" key="1">
    <citation type="submission" date="2020-11" db="EMBL/GenBank/DDBJ databases">
        <authorList>
            <person name="Tran Van P."/>
        </authorList>
    </citation>
    <scope>NUCLEOTIDE SEQUENCE</scope>
</reference>
<evidence type="ECO:0000259" key="2">
    <source>
        <dbReference type="Pfam" id="PF25412"/>
    </source>
</evidence>
<feature type="region of interest" description="Disordered" evidence="1">
    <location>
        <begin position="461"/>
        <end position="492"/>
    </location>
</feature>
<feature type="compositionally biased region" description="Acidic residues" evidence="1">
    <location>
        <begin position="70"/>
        <end position="79"/>
    </location>
</feature>